<dbReference type="PANTHER" id="PTHR30093">
    <property type="entry name" value="GENERAL SECRETION PATHWAY PROTEIN G"/>
    <property type="match status" value="1"/>
</dbReference>
<evidence type="ECO:0000256" key="7">
    <source>
        <dbReference type="ARBA" id="ARBA00022989"/>
    </source>
</evidence>
<dbReference type="Pfam" id="PF07963">
    <property type="entry name" value="N_methyl"/>
    <property type="match status" value="1"/>
</dbReference>
<evidence type="ECO:0000256" key="1">
    <source>
        <dbReference type="ARBA" id="ARBA00004377"/>
    </source>
</evidence>
<evidence type="ECO:0000256" key="6">
    <source>
        <dbReference type="ARBA" id="ARBA00022692"/>
    </source>
</evidence>
<protein>
    <recommendedName>
        <fullName evidence="2">Type II secretion system protein H</fullName>
    </recommendedName>
    <alternativeName>
        <fullName evidence="10">General secretion pathway protein H</fullName>
    </alternativeName>
</protein>
<organism evidence="13 14">
    <name type="scientific">Pseudomonas indica</name>
    <dbReference type="NCBI Taxonomy" id="137658"/>
    <lineage>
        <taxon>Bacteria</taxon>
        <taxon>Pseudomonadati</taxon>
        <taxon>Pseudomonadota</taxon>
        <taxon>Gammaproteobacteria</taxon>
        <taxon>Pseudomonadales</taxon>
        <taxon>Pseudomonadaceae</taxon>
        <taxon>Pseudomonas</taxon>
    </lineage>
</organism>
<dbReference type="GO" id="GO:0015628">
    <property type="term" value="P:protein secretion by the type II secretion system"/>
    <property type="evidence" value="ECO:0007669"/>
    <property type="project" value="InterPro"/>
</dbReference>
<evidence type="ECO:0000256" key="2">
    <source>
        <dbReference type="ARBA" id="ARBA00021549"/>
    </source>
</evidence>
<keyword evidence="14" id="KW-1185">Reference proteome</keyword>
<dbReference type="AlphaFoldDB" id="A0A1G9Q8J1"/>
<dbReference type="InterPro" id="IPR012902">
    <property type="entry name" value="N_methyl_site"/>
</dbReference>
<evidence type="ECO:0000313" key="14">
    <source>
        <dbReference type="Proteomes" id="UP000198706"/>
    </source>
</evidence>
<dbReference type="GO" id="GO:0015627">
    <property type="term" value="C:type II protein secretion system complex"/>
    <property type="evidence" value="ECO:0007669"/>
    <property type="project" value="InterPro"/>
</dbReference>
<keyword evidence="3" id="KW-1003">Cell membrane</keyword>
<feature type="domain" description="General secretion pathway GspH" evidence="12">
    <location>
        <begin position="43"/>
        <end position="152"/>
    </location>
</feature>
<reference evidence="13 14" key="1">
    <citation type="submission" date="2016-10" db="EMBL/GenBank/DDBJ databases">
        <authorList>
            <person name="de Groot N.N."/>
        </authorList>
    </citation>
    <scope>NUCLEOTIDE SEQUENCE [LARGE SCALE GENOMIC DNA]</scope>
    <source>
        <strain evidence="13 14">JCM 21544</strain>
    </source>
</reference>
<evidence type="ECO:0000256" key="4">
    <source>
        <dbReference type="ARBA" id="ARBA00022481"/>
    </source>
</evidence>
<evidence type="ECO:0000256" key="11">
    <source>
        <dbReference type="SAM" id="Phobius"/>
    </source>
</evidence>
<dbReference type="Gene3D" id="3.55.40.10">
    <property type="entry name" value="minor pseudopilin epsh domain"/>
    <property type="match status" value="1"/>
</dbReference>
<evidence type="ECO:0000313" key="13">
    <source>
        <dbReference type="EMBL" id="SDM07269.1"/>
    </source>
</evidence>
<dbReference type="PROSITE" id="PS00409">
    <property type="entry name" value="PROKAR_NTER_METHYL"/>
    <property type="match status" value="1"/>
</dbReference>
<evidence type="ECO:0000256" key="8">
    <source>
        <dbReference type="ARBA" id="ARBA00023136"/>
    </source>
</evidence>
<sequence length="162" mass="17396">MRYSRGFTLIELMVTVAILAILVSIAVPSFRDMIQSNRMLSITNNLMTALQFARSEAIKRGVRVDVCRQSNGACSNGTGWQDGWLVKVNGTGGAVLRVWEATSSSDLVVGPDATLTFRPNGMVTATADTSFSVKTSSCTNRTMYTVTLTPTGRATSTKGTCQ</sequence>
<dbReference type="RefSeq" id="WP_084339785.1">
    <property type="nucleotide sequence ID" value="NZ_FNFD01000047.1"/>
</dbReference>
<evidence type="ECO:0000256" key="5">
    <source>
        <dbReference type="ARBA" id="ARBA00022519"/>
    </source>
</evidence>
<gene>
    <name evidence="13" type="ORF">SAMN05216186_1478</name>
</gene>
<feature type="transmembrane region" description="Helical" evidence="11">
    <location>
        <begin position="6"/>
        <end position="30"/>
    </location>
</feature>
<dbReference type="STRING" id="137658.SAMN05216186_1478"/>
<comment type="similarity">
    <text evidence="9">Belongs to the GSP H family.</text>
</comment>
<dbReference type="EMBL" id="FNFD01000047">
    <property type="protein sequence ID" value="SDM07269.1"/>
    <property type="molecule type" value="Genomic_DNA"/>
</dbReference>
<dbReference type="InterPro" id="IPR022346">
    <property type="entry name" value="T2SS_GspH"/>
</dbReference>
<dbReference type="PANTHER" id="PTHR30093:SF41">
    <property type="entry name" value="TYPE II SECRETION SYSTEM PROTEIN H"/>
    <property type="match status" value="1"/>
</dbReference>
<dbReference type="NCBIfam" id="TIGR02532">
    <property type="entry name" value="IV_pilin_GFxxxE"/>
    <property type="match status" value="1"/>
</dbReference>
<accession>A0A1G9Q8J1</accession>
<evidence type="ECO:0000256" key="9">
    <source>
        <dbReference type="ARBA" id="ARBA00025772"/>
    </source>
</evidence>
<dbReference type="Proteomes" id="UP000198706">
    <property type="component" value="Unassembled WGS sequence"/>
</dbReference>
<keyword evidence="4" id="KW-0488">Methylation</keyword>
<dbReference type="GO" id="GO:0005886">
    <property type="term" value="C:plasma membrane"/>
    <property type="evidence" value="ECO:0007669"/>
    <property type="project" value="UniProtKB-SubCell"/>
</dbReference>
<name>A0A1G9Q8J1_9PSED</name>
<keyword evidence="8 11" id="KW-0472">Membrane</keyword>
<comment type="subcellular location">
    <subcellularLocation>
        <location evidence="1">Cell inner membrane</location>
        <topology evidence="1">Single-pass membrane protein</topology>
    </subcellularLocation>
</comment>
<dbReference type="Pfam" id="PF12019">
    <property type="entry name" value="GspH"/>
    <property type="match status" value="1"/>
</dbReference>
<evidence type="ECO:0000256" key="10">
    <source>
        <dbReference type="ARBA" id="ARBA00030775"/>
    </source>
</evidence>
<keyword evidence="7 11" id="KW-1133">Transmembrane helix</keyword>
<dbReference type="InterPro" id="IPR045584">
    <property type="entry name" value="Pilin-like"/>
</dbReference>
<dbReference type="SUPFAM" id="SSF54523">
    <property type="entry name" value="Pili subunits"/>
    <property type="match status" value="1"/>
</dbReference>
<keyword evidence="6 11" id="KW-0812">Transmembrane</keyword>
<proteinExistence type="inferred from homology"/>
<keyword evidence="5" id="KW-0997">Cell inner membrane</keyword>
<evidence type="ECO:0000256" key="3">
    <source>
        <dbReference type="ARBA" id="ARBA00022475"/>
    </source>
</evidence>
<evidence type="ECO:0000259" key="12">
    <source>
        <dbReference type="Pfam" id="PF12019"/>
    </source>
</evidence>